<dbReference type="AlphaFoldDB" id="A0A9P5N0M8"/>
<proteinExistence type="predicted"/>
<gene>
    <name evidence="2" type="ORF">DFH94DRAFT_309435</name>
</gene>
<dbReference type="EMBL" id="WHVB01000004">
    <property type="protein sequence ID" value="KAF8483415.1"/>
    <property type="molecule type" value="Genomic_DNA"/>
</dbReference>
<feature type="region of interest" description="Disordered" evidence="1">
    <location>
        <begin position="377"/>
        <end position="523"/>
    </location>
</feature>
<feature type="region of interest" description="Disordered" evidence="1">
    <location>
        <begin position="584"/>
        <end position="716"/>
    </location>
</feature>
<accession>A0A9P5N0M8</accession>
<comment type="caution">
    <text evidence="2">The sequence shown here is derived from an EMBL/GenBank/DDBJ whole genome shotgun (WGS) entry which is preliminary data.</text>
</comment>
<feature type="compositionally biased region" description="Polar residues" evidence="1">
    <location>
        <begin position="21"/>
        <end position="49"/>
    </location>
</feature>
<evidence type="ECO:0000313" key="2">
    <source>
        <dbReference type="EMBL" id="KAF8483415.1"/>
    </source>
</evidence>
<keyword evidence="3" id="KW-1185">Reference proteome</keyword>
<organism evidence="2 3">
    <name type="scientific">Russula ochroleuca</name>
    <dbReference type="NCBI Taxonomy" id="152965"/>
    <lineage>
        <taxon>Eukaryota</taxon>
        <taxon>Fungi</taxon>
        <taxon>Dikarya</taxon>
        <taxon>Basidiomycota</taxon>
        <taxon>Agaricomycotina</taxon>
        <taxon>Agaricomycetes</taxon>
        <taxon>Russulales</taxon>
        <taxon>Russulaceae</taxon>
        <taxon>Russula</taxon>
    </lineage>
</organism>
<feature type="compositionally biased region" description="Basic and acidic residues" evidence="1">
    <location>
        <begin position="475"/>
        <end position="487"/>
    </location>
</feature>
<sequence>MAAATATSTAPPRSTGANLRPSATSTKAGATNVKSSAAKPNTSASNNLKPTGAPKPKPGVPMQMGPAQLDAVHRKVIQSIDGAEKAMSMTRANVETAKSSKEDRNKVVSKASEVVGALLTPGRHVVGLLSGLGALFSPFKPVSSALAALIKHELGRPEKDVRVAIVHFDLARALVHVGSLNRKSRPTKSLGDPLCELMKNFKGLIQEIGQFCEAYYETRAPESSLKHLLHWKSNKDGLNGFADRIAQLKKDLTSLLSQQAVQHPGKHTDALAQIESRLTENRAFYGTITDANEEVAEAFLSKQGGETSVQLDGNLLKQLAGVVGVGITQSITSAIKKSTLTTLKQVAKSMPDTNQKSTQGGLKASFASKLQGTLDKLVSGSPQKVQVDPKSGPHGGQEHVRKQGNNTHVPARQQHSGHQQVKGTGEHTQKQAMSTHAPPRGDHSGRQQTKGTGEHTRKQASNNPRVPVRGQQHSVDQHVKGAGDHTQKQAAFSRHVPARGQHSGHQQMKRTGEHSDRGQPFPDTTEYQEYEWFQGDVADDEIQTSRVLDQPFSADTTEYQEYEWFQDAADDEGNVYYSLDEYADVEPEGDDDGDQEFLYLQEDEEIGNGLGEDGEVEVEEEVEVEVEGEVEGEVEVEEEVEGETGEVEIEDEVEVEETGYGLGGDDEDEDHEEEGADYGDQGQEEYAGSEPGGDDGEDQEPYYPQDGDEDGDDYSD</sequence>
<protein>
    <submittedName>
        <fullName evidence="2">Uncharacterized protein</fullName>
    </submittedName>
</protein>
<name>A0A9P5N0M8_9AGAM</name>
<reference evidence="2" key="1">
    <citation type="submission" date="2019-10" db="EMBL/GenBank/DDBJ databases">
        <authorList>
            <consortium name="DOE Joint Genome Institute"/>
            <person name="Kuo A."/>
            <person name="Miyauchi S."/>
            <person name="Kiss E."/>
            <person name="Drula E."/>
            <person name="Kohler A."/>
            <person name="Sanchez-Garcia M."/>
            <person name="Andreopoulos B."/>
            <person name="Barry K.W."/>
            <person name="Bonito G."/>
            <person name="Buee M."/>
            <person name="Carver A."/>
            <person name="Chen C."/>
            <person name="Cichocki N."/>
            <person name="Clum A."/>
            <person name="Culley D."/>
            <person name="Crous P.W."/>
            <person name="Fauchery L."/>
            <person name="Girlanda M."/>
            <person name="Hayes R."/>
            <person name="Keri Z."/>
            <person name="LaButti K."/>
            <person name="Lipzen A."/>
            <person name="Lombard V."/>
            <person name="Magnuson J."/>
            <person name="Maillard F."/>
            <person name="Morin E."/>
            <person name="Murat C."/>
            <person name="Nolan M."/>
            <person name="Ohm R."/>
            <person name="Pangilinan J."/>
            <person name="Pereira M."/>
            <person name="Perotto S."/>
            <person name="Peter M."/>
            <person name="Riley R."/>
            <person name="Sitrit Y."/>
            <person name="Stielow B."/>
            <person name="Szollosi G."/>
            <person name="Zifcakova L."/>
            <person name="Stursova M."/>
            <person name="Spatafora J.W."/>
            <person name="Tedersoo L."/>
            <person name="Vaario L.-M."/>
            <person name="Yamada A."/>
            <person name="Yan M."/>
            <person name="Wang P."/>
            <person name="Xu J."/>
            <person name="Bruns T."/>
            <person name="Baldrian P."/>
            <person name="Vilgalys R."/>
            <person name="Henrissat B."/>
            <person name="Grigoriev I.V."/>
            <person name="Hibbett D."/>
            <person name="Nagy L.G."/>
            <person name="Martin F.M."/>
        </authorList>
    </citation>
    <scope>NUCLEOTIDE SEQUENCE</scope>
    <source>
        <strain evidence="2">Prilba</strain>
    </source>
</reference>
<feature type="compositionally biased region" description="Polar residues" evidence="1">
    <location>
        <begin position="403"/>
        <end position="422"/>
    </location>
</feature>
<dbReference type="OrthoDB" id="3222020at2759"/>
<feature type="compositionally biased region" description="Low complexity" evidence="1">
    <location>
        <begin position="1"/>
        <end position="17"/>
    </location>
</feature>
<reference evidence="2" key="2">
    <citation type="journal article" date="2020" name="Nat. Commun.">
        <title>Large-scale genome sequencing of mycorrhizal fungi provides insights into the early evolution of symbiotic traits.</title>
        <authorList>
            <person name="Miyauchi S."/>
            <person name="Kiss E."/>
            <person name="Kuo A."/>
            <person name="Drula E."/>
            <person name="Kohler A."/>
            <person name="Sanchez-Garcia M."/>
            <person name="Morin E."/>
            <person name="Andreopoulos B."/>
            <person name="Barry K.W."/>
            <person name="Bonito G."/>
            <person name="Buee M."/>
            <person name="Carver A."/>
            <person name="Chen C."/>
            <person name="Cichocki N."/>
            <person name="Clum A."/>
            <person name="Culley D."/>
            <person name="Crous P.W."/>
            <person name="Fauchery L."/>
            <person name="Girlanda M."/>
            <person name="Hayes R.D."/>
            <person name="Keri Z."/>
            <person name="LaButti K."/>
            <person name="Lipzen A."/>
            <person name="Lombard V."/>
            <person name="Magnuson J."/>
            <person name="Maillard F."/>
            <person name="Murat C."/>
            <person name="Nolan M."/>
            <person name="Ohm R.A."/>
            <person name="Pangilinan J."/>
            <person name="Pereira M.F."/>
            <person name="Perotto S."/>
            <person name="Peter M."/>
            <person name="Pfister S."/>
            <person name="Riley R."/>
            <person name="Sitrit Y."/>
            <person name="Stielow J.B."/>
            <person name="Szollosi G."/>
            <person name="Zifcakova L."/>
            <person name="Stursova M."/>
            <person name="Spatafora J.W."/>
            <person name="Tedersoo L."/>
            <person name="Vaario L.M."/>
            <person name="Yamada A."/>
            <person name="Yan M."/>
            <person name="Wang P."/>
            <person name="Xu J."/>
            <person name="Bruns T."/>
            <person name="Baldrian P."/>
            <person name="Vilgalys R."/>
            <person name="Dunand C."/>
            <person name="Henrissat B."/>
            <person name="Grigoriev I.V."/>
            <person name="Hibbett D."/>
            <person name="Nagy L.G."/>
            <person name="Martin F.M."/>
        </authorList>
    </citation>
    <scope>NUCLEOTIDE SEQUENCE</scope>
    <source>
        <strain evidence="2">Prilba</strain>
    </source>
</reference>
<feature type="compositionally biased region" description="Acidic residues" evidence="1">
    <location>
        <begin position="692"/>
        <end position="716"/>
    </location>
</feature>
<feature type="region of interest" description="Disordered" evidence="1">
    <location>
        <begin position="1"/>
        <end position="64"/>
    </location>
</feature>
<feature type="compositionally biased region" description="Acidic residues" evidence="1">
    <location>
        <begin position="584"/>
        <end position="657"/>
    </location>
</feature>
<dbReference type="Proteomes" id="UP000759537">
    <property type="component" value="Unassembled WGS sequence"/>
</dbReference>
<feature type="compositionally biased region" description="Acidic residues" evidence="1">
    <location>
        <begin position="664"/>
        <end position="677"/>
    </location>
</feature>
<evidence type="ECO:0000256" key="1">
    <source>
        <dbReference type="SAM" id="MobiDB-lite"/>
    </source>
</evidence>
<evidence type="ECO:0000313" key="3">
    <source>
        <dbReference type="Proteomes" id="UP000759537"/>
    </source>
</evidence>